<protein>
    <recommendedName>
        <fullName evidence="3">GNAT family N-acetyltransferase</fullName>
    </recommendedName>
</protein>
<keyword evidence="2" id="KW-1185">Reference proteome</keyword>
<proteinExistence type="predicted"/>
<comment type="caution">
    <text evidence="1">The sequence shown here is derived from an EMBL/GenBank/DDBJ whole genome shotgun (WGS) entry which is preliminary data.</text>
</comment>
<gene>
    <name evidence="1" type="ORF">ACFHYQ_00455</name>
</gene>
<accession>A0ABV6TX36</accession>
<dbReference type="EMBL" id="JBHMQT010000003">
    <property type="protein sequence ID" value="MFC0860758.1"/>
    <property type="molecule type" value="Genomic_DNA"/>
</dbReference>
<evidence type="ECO:0000313" key="1">
    <source>
        <dbReference type="EMBL" id="MFC0860758.1"/>
    </source>
</evidence>
<dbReference type="Proteomes" id="UP001589870">
    <property type="component" value="Unassembled WGS sequence"/>
</dbReference>
<name>A0ABV6TX36_9ACTN</name>
<dbReference type="RefSeq" id="WP_394299618.1">
    <property type="nucleotide sequence ID" value="NZ_JBHMQT010000003.1"/>
</dbReference>
<sequence length="54" mass="6026">MVIRTDQIELVRTALSDARFRPMLRDWLPTAMALADPVGREVDPHPAIRTPDGG</sequence>
<evidence type="ECO:0008006" key="3">
    <source>
        <dbReference type="Google" id="ProtNLM"/>
    </source>
</evidence>
<organism evidence="1 2">
    <name type="scientific">Sphaerimonospora cavernae</name>
    <dbReference type="NCBI Taxonomy" id="1740611"/>
    <lineage>
        <taxon>Bacteria</taxon>
        <taxon>Bacillati</taxon>
        <taxon>Actinomycetota</taxon>
        <taxon>Actinomycetes</taxon>
        <taxon>Streptosporangiales</taxon>
        <taxon>Streptosporangiaceae</taxon>
        <taxon>Sphaerimonospora</taxon>
    </lineage>
</organism>
<reference evidence="1 2" key="1">
    <citation type="submission" date="2024-09" db="EMBL/GenBank/DDBJ databases">
        <authorList>
            <person name="Sun Q."/>
            <person name="Mori K."/>
        </authorList>
    </citation>
    <scope>NUCLEOTIDE SEQUENCE [LARGE SCALE GENOMIC DNA]</scope>
    <source>
        <strain evidence="1 2">TBRC 1851</strain>
    </source>
</reference>
<evidence type="ECO:0000313" key="2">
    <source>
        <dbReference type="Proteomes" id="UP001589870"/>
    </source>
</evidence>